<evidence type="ECO:0000313" key="1">
    <source>
        <dbReference type="Ensembl" id="ENSCCRP00015046320.1"/>
    </source>
</evidence>
<accession>A0A8C1V3N3</accession>
<dbReference type="Ensembl" id="ENSCCRT00015047872.1">
    <property type="protein sequence ID" value="ENSCCRP00015046320.1"/>
    <property type="gene ID" value="ENSCCRG00015019176.1"/>
</dbReference>
<evidence type="ECO:0000313" key="2">
    <source>
        <dbReference type="Proteomes" id="UP000694700"/>
    </source>
</evidence>
<sequence>DGTGKGSTQKYKLDLSVRMYNYLSDIVLFSNLSSPEYIIALRKMKKERGKKRGKKENDKLSLINLKHMNIWVCVCFSSAVICSVSPSSCPWHPVSPSLCTSSDGSHPKRNIHQELQKWQRAGTPSLLRETRSRREFSFNYDINLYLVNLYQTHISPVDAPKASALAM</sequence>
<dbReference type="Proteomes" id="UP000694700">
    <property type="component" value="Unplaced"/>
</dbReference>
<reference evidence="1" key="1">
    <citation type="submission" date="2025-08" db="UniProtKB">
        <authorList>
            <consortium name="Ensembl"/>
        </authorList>
    </citation>
    <scope>IDENTIFICATION</scope>
</reference>
<proteinExistence type="predicted"/>
<organism evidence="1 2">
    <name type="scientific">Cyprinus carpio</name>
    <name type="common">Common carp</name>
    <dbReference type="NCBI Taxonomy" id="7962"/>
    <lineage>
        <taxon>Eukaryota</taxon>
        <taxon>Metazoa</taxon>
        <taxon>Chordata</taxon>
        <taxon>Craniata</taxon>
        <taxon>Vertebrata</taxon>
        <taxon>Euteleostomi</taxon>
        <taxon>Actinopterygii</taxon>
        <taxon>Neopterygii</taxon>
        <taxon>Teleostei</taxon>
        <taxon>Ostariophysi</taxon>
        <taxon>Cypriniformes</taxon>
        <taxon>Cyprinidae</taxon>
        <taxon>Cyprininae</taxon>
        <taxon>Cyprinus</taxon>
    </lineage>
</organism>
<protein>
    <submittedName>
        <fullName evidence="1">Uncharacterized protein</fullName>
    </submittedName>
</protein>
<dbReference type="AlphaFoldDB" id="A0A8C1V3N3"/>
<name>A0A8C1V3N3_CYPCA</name>